<accession>A0A9D9E8D4</accession>
<name>A0A9D9E8D4_9LACO</name>
<protein>
    <submittedName>
        <fullName evidence="1">Uncharacterized protein</fullName>
    </submittedName>
</protein>
<sequence>MNPDIFAQSVLLLNGKDKSLDEQFKIYKEAFDLAKKKDEANYHSISDRISEVSKQSSKN</sequence>
<proteinExistence type="predicted"/>
<dbReference type="EMBL" id="JADIMP010000079">
    <property type="protein sequence ID" value="MBO8441725.1"/>
    <property type="molecule type" value="Genomic_DNA"/>
</dbReference>
<evidence type="ECO:0000313" key="1">
    <source>
        <dbReference type="EMBL" id="MBO8441725.1"/>
    </source>
</evidence>
<dbReference type="AlphaFoldDB" id="A0A9D9E8D4"/>
<comment type="caution">
    <text evidence="1">The sequence shown here is derived from an EMBL/GenBank/DDBJ whole genome shotgun (WGS) entry which is preliminary data.</text>
</comment>
<reference evidence="1" key="1">
    <citation type="submission" date="2020-10" db="EMBL/GenBank/DDBJ databases">
        <authorList>
            <person name="Gilroy R."/>
        </authorList>
    </citation>
    <scope>NUCLEOTIDE SEQUENCE</scope>
    <source>
        <strain evidence="1">C6-149</strain>
    </source>
</reference>
<dbReference type="Proteomes" id="UP000823614">
    <property type="component" value="Unassembled WGS sequence"/>
</dbReference>
<evidence type="ECO:0000313" key="2">
    <source>
        <dbReference type="Proteomes" id="UP000823614"/>
    </source>
</evidence>
<gene>
    <name evidence="1" type="ORF">IAA89_04780</name>
</gene>
<reference evidence="1" key="2">
    <citation type="journal article" date="2021" name="PeerJ">
        <title>Extensive microbial diversity within the chicken gut microbiome revealed by metagenomics and culture.</title>
        <authorList>
            <person name="Gilroy R."/>
            <person name="Ravi A."/>
            <person name="Getino M."/>
            <person name="Pursley I."/>
            <person name="Horton D.L."/>
            <person name="Alikhan N.F."/>
            <person name="Baker D."/>
            <person name="Gharbi K."/>
            <person name="Hall N."/>
            <person name="Watson M."/>
            <person name="Adriaenssens E.M."/>
            <person name="Foster-Nyarko E."/>
            <person name="Jarju S."/>
            <person name="Secka A."/>
            <person name="Antonio M."/>
            <person name="Oren A."/>
            <person name="Chaudhuri R.R."/>
            <person name="La Ragione R."/>
            <person name="Hildebrand F."/>
            <person name="Pallen M.J."/>
        </authorList>
    </citation>
    <scope>NUCLEOTIDE SEQUENCE</scope>
    <source>
        <strain evidence="1">C6-149</strain>
    </source>
</reference>
<organism evidence="1 2">
    <name type="scientific">Candidatus Gallilactobacillus intestinavium</name>
    <dbReference type="NCBI Taxonomy" id="2840838"/>
    <lineage>
        <taxon>Bacteria</taxon>
        <taxon>Bacillati</taxon>
        <taxon>Bacillota</taxon>
        <taxon>Bacilli</taxon>
        <taxon>Lactobacillales</taxon>
        <taxon>Lactobacillaceae</taxon>
        <taxon>Lactobacillaceae incertae sedis</taxon>
        <taxon>Candidatus Gallilactobacillus</taxon>
    </lineage>
</organism>